<dbReference type="CDD" id="cd01392">
    <property type="entry name" value="HTH_LacI"/>
    <property type="match status" value="1"/>
</dbReference>
<dbReference type="Gene3D" id="1.10.260.40">
    <property type="entry name" value="lambda repressor-like DNA-binding domains"/>
    <property type="match status" value="1"/>
</dbReference>
<comment type="caution">
    <text evidence="6">The sequence shown here is derived from an EMBL/GenBank/DDBJ whole genome shotgun (WGS) entry which is preliminary data.</text>
</comment>
<proteinExistence type="predicted"/>
<dbReference type="PANTHER" id="PTHR30146:SF148">
    <property type="entry name" value="HTH-TYPE TRANSCRIPTIONAL REPRESSOR PURR-RELATED"/>
    <property type="match status" value="1"/>
</dbReference>
<keyword evidence="3 6" id="KW-0238">DNA-binding</keyword>
<sequence>MQDIANKLNISKNAVSQALTGKPGVSEATRKLIFQVAEELGYHYPSKKRTRLNGYKNIGLIASDYAFSQKSFFGEIYLSIEKEILKRGMNLVIQSIDEAAKEQLLLPSFIENNQMDGLLILSHINTEYIQKVISTEIPTVLIDHHHPAIRADCILTNNRFGAYTSVQHLIGLNHKEIGFVGNISFSPSYQERLEGYNMALSDHGINANEDFILKNAREEEDFLYNWLEQIPGQPTAWFCVNDGLGFLMKTCLQKMGKKIPQDVSICSFDNGQLSRMAQITSMDIDLQYYGKKAVEQLCWRMENRNEPFIEILLPSELIKRESTSVLQKRTYEENKNGLEKEIYGLD</sequence>
<dbReference type="InterPro" id="IPR046335">
    <property type="entry name" value="LacI/GalR-like_sensor"/>
</dbReference>
<gene>
    <name evidence="6" type="ORF">H1191_04315</name>
</gene>
<organism evidence="6 7">
    <name type="scientific">Paenactinomyces guangxiensis</name>
    <dbReference type="NCBI Taxonomy" id="1490290"/>
    <lineage>
        <taxon>Bacteria</taxon>
        <taxon>Bacillati</taxon>
        <taxon>Bacillota</taxon>
        <taxon>Bacilli</taxon>
        <taxon>Bacillales</taxon>
        <taxon>Thermoactinomycetaceae</taxon>
        <taxon>Paenactinomyces</taxon>
    </lineage>
</organism>
<evidence type="ECO:0000259" key="5">
    <source>
        <dbReference type="PROSITE" id="PS50932"/>
    </source>
</evidence>
<evidence type="ECO:0000256" key="2">
    <source>
        <dbReference type="ARBA" id="ARBA00023015"/>
    </source>
</evidence>
<dbReference type="CDD" id="cd19974">
    <property type="entry name" value="PBP1_LacI-like"/>
    <property type="match status" value="1"/>
</dbReference>
<dbReference type="AlphaFoldDB" id="A0A7W1WPI1"/>
<dbReference type="GO" id="GO:0000976">
    <property type="term" value="F:transcription cis-regulatory region binding"/>
    <property type="evidence" value="ECO:0007669"/>
    <property type="project" value="TreeGrafter"/>
</dbReference>
<dbReference type="Gene3D" id="3.40.50.2300">
    <property type="match status" value="2"/>
</dbReference>
<name>A0A7W1WPI1_9BACL</name>
<dbReference type="InterPro" id="IPR028082">
    <property type="entry name" value="Peripla_BP_I"/>
</dbReference>
<dbReference type="PROSITE" id="PS50932">
    <property type="entry name" value="HTH_LACI_2"/>
    <property type="match status" value="1"/>
</dbReference>
<dbReference type="Pfam" id="PF13377">
    <property type="entry name" value="Peripla_BP_3"/>
    <property type="match status" value="1"/>
</dbReference>
<dbReference type="PANTHER" id="PTHR30146">
    <property type="entry name" value="LACI-RELATED TRANSCRIPTIONAL REPRESSOR"/>
    <property type="match status" value="1"/>
</dbReference>
<dbReference type="Proteomes" id="UP000535491">
    <property type="component" value="Unassembled WGS sequence"/>
</dbReference>
<dbReference type="Pfam" id="PF00356">
    <property type="entry name" value="LacI"/>
    <property type="match status" value="1"/>
</dbReference>
<evidence type="ECO:0000256" key="4">
    <source>
        <dbReference type="ARBA" id="ARBA00023163"/>
    </source>
</evidence>
<protein>
    <submittedName>
        <fullName evidence="6">LacI family DNA-binding transcriptional regulator</fullName>
    </submittedName>
</protein>
<dbReference type="RefSeq" id="WP_181750820.1">
    <property type="nucleotide sequence ID" value="NZ_JACEIQ010000002.1"/>
</dbReference>
<evidence type="ECO:0000256" key="3">
    <source>
        <dbReference type="ARBA" id="ARBA00023125"/>
    </source>
</evidence>
<reference evidence="6 7" key="1">
    <citation type="submission" date="2020-07" db="EMBL/GenBank/DDBJ databases">
        <authorList>
            <person name="Feng H."/>
        </authorList>
    </citation>
    <scope>NUCLEOTIDE SEQUENCE [LARGE SCALE GENOMIC DNA]</scope>
    <source>
        <strain evidence="7">s-10</strain>
    </source>
</reference>
<evidence type="ECO:0000313" key="6">
    <source>
        <dbReference type="EMBL" id="MBA4493526.1"/>
    </source>
</evidence>
<keyword evidence="2" id="KW-0805">Transcription regulation</keyword>
<dbReference type="InterPro" id="IPR000843">
    <property type="entry name" value="HTH_LacI"/>
</dbReference>
<dbReference type="EMBL" id="JACEIQ010000002">
    <property type="protein sequence ID" value="MBA4493526.1"/>
    <property type="molecule type" value="Genomic_DNA"/>
</dbReference>
<evidence type="ECO:0000313" key="7">
    <source>
        <dbReference type="Proteomes" id="UP000535491"/>
    </source>
</evidence>
<dbReference type="SUPFAM" id="SSF47413">
    <property type="entry name" value="lambda repressor-like DNA-binding domains"/>
    <property type="match status" value="1"/>
</dbReference>
<keyword evidence="4" id="KW-0804">Transcription</keyword>
<dbReference type="SUPFAM" id="SSF53822">
    <property type="entry name" value="Periplasmic binding protein-like I"/>
    <property type="match status" value="1"/>
</dbReference>
<dbReference type="InterPro" id="IPR010982">
    <property type="entry name" value="Lambda_DNA-bd_dom_sf"/>
</dbReference>
<dbReference type="SMART" id="SM00354">
    <property type="entry name" value="HTH_LACI"/>
    <property type="match status" value="1"/>
</dbReference>
<feature type="domain" description="HTH lacI-type" evidence="5">
    <location>
        <begin position="1"/>
        <end position="54"/>
    </location>
</feature>
<evidence type="ECO:0000256" key="1">
    <source>
        <dbReference type="ARBA" id="ARBA00022491"/>
    </source>
</evidence>
<accession>A0A7W1WPI1</accession>
<keyword evidence="1" id="KW-0678">Repressor</keyword>
<dbReference type="GO" id="GO:0003700">
    <property type="term" value="F:DNA-binding transcription factor activity"/>
    <property type="evidence" value="ECO:0007669"/>
    <property type="project" value="TreeGrafter"/>
</dbReference>
<keyword evidence="7" id="KW-1185">Reference proteome</keyword>